<dbReference type="PANTHER" id="PTHR34595">
    <property type="entry name" value="BLR5612 PROTEIN"/>
    <property type="match status" value="1"/>
</dbReference>
<name>F5XHZ3_MICPN</name>
<sequence length="312" mass="34921">MLSRIAESLFWIGRYVERADHTARMVQTQLRVIAEDTSRHEAESCRSLLALMSVGISPDQPEPTVAELLRRLCWDAREPTSIFHSWAAARDNARRAREVIPLEVWESINTTWQKLPTRQFNIVRAYSFLDWARDRSALVNGLARSTMVRDDGWQFFLLGRCLEQIDMTSRMVASASPTTGSANWPSVLRGMGGYDAFLRTYKGLYTDAEAAEFLLVDSRFPRSVMHGLVAAQECLAKVTVANPSGAEKSAEAARLLGRLRARLEYTPIQEILSGLDDEMTAVQGVSTAVAGVIDKTFFAAADQTDWIREGTR</sequence>
<dbReference type="EMBL" id="AP012204">
    <property type="protein sequence ID" value="BAK33288.1"/>
    <property type="molecule type" value="Genomic_DNA"/>
</dbReference>
<accession>F5XHZ3</accession>
<evidence type="ECO:0000259" key="1">
    <source>
        <dbReference type="Pfam" id="PF04168"/>
    </source>
</evidence>
<dbReference type="KEGG" id="mph:MLP_02740"/>
<dbReference type="eggNOG" id="COG2307">
    <property type="taxonomic scope" value="Bacteria"/>
</dbReference>
<feature type="domain" description="DUF403" evidence="1">
    <location>
        <begin position="1"/>
        <end position="298"/>
    </location>
</feature>
<dbReference type="Proteomes" id="UP000007947">
    <property type="component" value="Chromosome"/>
</dbReference>
<keyword evidence="3" id="KW-1185">Reference proteome</keyword>
<organism evidence="2 3">
    <name type="scientific">Microlunatus phosphovorus (strain ATCC 700054 / DSM 10555 / JCM 9379 / NBRC 101784 / NCIMB 13414 / VKM Ac-1990 / NM-1)</name>
    <dbReference type="NCBI Taxonomy" id="1032480"/>
    <lineage>
        <taxon>Bacteria</taxon>
        <taxon>Bacillati</taxon>
        <taxon>Actinomycetota</taxon>
        <taxon>Actinomycetes</taxon>
        <taxon>Propionibacteriales</taxon>
        <taxon>Propionibacteriaceae</taxon>
        <taxon>Microlunatus</taxon>
    </lineage>
</organism>
<reference evidence="2 3" key="1">
    <citation type="submission" date="2011-05" db="EMBL/GenBank/DDBJ databases">
        <title>Whole genome sequence of Microlunatus phosphovorus NM-1.</title>
        <authorList>
            <person name="Hosoyama A."/>
            <person name="Sasaki K."/>
            <person name="Harada T."/>
            <person name="Igarashi R."/>
            <person name="Kawakoshi A."/>
            <person name="Sasagawa M."/>
            <person name="Fukada J."/>
            <person name="Nakamura S."/>
            <person name="Katano Y."/>
            <person name="Hanada S."/>
            <person name="Kamagata Y."/>
            <person name="Nakamura N."/>
            <person name="Yamazaki S."/>
            <person name="Fujita N."/>
        </authorList>
    </citation>
    <scope>NUCLEOTIDE SEQUENCE [LARGE SCALE GENOMIC DNA]</scope>
    <source>
        <strain evidence="3">ATCC 700054 / DSM 10555 / JCM 9379 / NBRC 101784 / NCIMB 13414 / VKM Ac-1990 / NM-1</strain>
    </source>
</reference>
<dbReference type="InterPro" id="IPR051680">
    <property type="entry name" value="ATP-dep_Glu-Cys_Ligase-2"/>
</dbReference>
<evidence type="ECO:0000313" key="2">
    <source>
        <dbReference type="EMBL" id="BAK33288.1"/>
    </source>
</evidence>
<dbReference type="RefSeq" id="WP_013861177.1">
    <property type="nucleotide sequence ID" value="NC_015635.1"/>
</dbReference>
<dbReference type="PANTHER" id="PTHR34595:SF7">
    <property type="entry name" value="SLL1039 PROTEIN"/>
    <property type="match status" value="1"/>
</dbReference>
<dbReference type="HOGENOM" id="CLU_071567_0_0_11"/>
<evidence type="ECO:0000313" key="3">
    <source>
        <dbReference type="Proteomes" id="UP000007947"/>
    </source>
</evidence>
<dbReference type="InterPro" id="IPR007296">
    <property type="entry name" value="DUF403"/>
</dbReference>
<protein>
    <recommendedName>
        <fullName evidence="1">DUF403 domain-containing protein</fullName>
    </recommendedName>
</protein>
<gene>
    <name evidence="2" type="ordered locus">MLP_02740</name>
</gene>
<dbReference type="Pfam" id="PF04168">
    <property type="entry name" value="Alpha-E"/>
    <property type="match status" value="1"/>
</dbReference>
<dbReference type="STRING" id="1032480.MLP_02740"/>
<dbReference type="OrthoDB" id="9803532at2"/>
<proteinExistence type="predicted"/>
<dbReference type="AlphaFoldDB" id="F5XHZ3"/>